<dbReference type="EMBL" id="CAUYUJ010016433">
    <property type="protein sequence ID" value="CAK0865265.1"/>
    <property type="molecule type" value="Genomic_DNA"/>
</dbReference>
<evidence type="ECO:0000313" key="1">
    <source>
        <dbReference type="EMBL" id="CAK0865265.1"/>
    </source>
</evidence>
<accession>A0ABN9UYD7</accession>
<keyword evidence="2" id="KW-1185">Reference proteome</keyword>
<comment type="caution">
    <text evidence="1">The sequence shown here is derived from an EMBL/GenBank/DDBJ whole genome shotgun (WGS) entry which is preliminary data.</text>
</comment>
<evidence type="ECO:0000313" key="2">
    <source>
        <dbReference type="Proteomes" id="UP001189429"/>
    </source>
</evidence>
<dbReference type="Proteomes" id="UP001189429">
    <property type="component" value="Unassembled WGS sequence"/>
</dbReference>
<gene>
    <name evidence="1" type="ORF">PCOR1329_LOCUS52843</name>
</gene>
<reference evidence="1" key="1">
    <citation type="submission" date="2023-10" db="EMBL/GenBank/DDBJ databases">
        <authorList>
            <person name="Chen Y."/>
            <person name="Shah S."/>
            <person name="Dougan E. K."/>
            <person name="Thang M."/>
            <person name="Chan C."/>
        </authorList>
    </citation>
    <scope>NUCLEOTIDE SEQUENCE [LARGE SCALE GENOMIC DNA]</scope>
</reference>
<proteinExistence type="predicted"/>
<protein>
    <recommendedName>
        <fullName evidence="3">Mannosyltransferase</fullName>
    </recommendedName>
</protein>
<organism evidence="1 2">
    <name type="scientific">Prorocentrum cordatum</name>
    <dbReference type="NCBI Taxonomy" id="2364126"/>
    <lineage>
        <taxon>Eukaryota</taxon>
        <taxon>Sar</taxon>
        <taxon>Alveolata</taxon>
        <taxon>Dinophyceae</taxon>
        <taxon>Prorocentrales</taxon>
        <taxon>Prorocentraceae</taxon>
        <taxon>Prorocentrum</taxon>
    </lineage>
</organism>
<evidence type="ECO:0008006" key="3">
    <source>
        <dbReference type="Google" id="ProtNLM"/>
    </source>
</evidence>
<name>A0ABN9UYD7_9DINO</name>
<sequence>MTSDECAAVKTLDYPIYSDGDILDFEDVGDRLPLGIERDMKLFGGPMKGDWRNGFGVRELQNLPFGLPDECEPFRRAPFTGEHHAFAFVPHVSKYQFLGGSGAENTWVRFDKPFLKSFDHDRPSTTFQPFTTKEV</sequence>